<dbReference type="InterPro" id="IPR026912">
    <property type="entry name" value="Adenine_deam_C"/>
</dbReference>
<evidence type="ECO:0000259" key="7">
    <source>
        <dbReference type="Pfam" id="PF01979"/>
    </source>
</evidence>
<feature type="domain" description="Amidohydrolase-related" evidence="7">
    <location>
        <begin position="55"/>
        <end position="333"/>
    </location>
</feature>
<dbReference type="SUPFAM" id="SSF51338">
    <property type="entry name" value="Composite domain of metallo-dependent hydrolases"/>
    <property type="match status" value="1"/>
</dbReference>
<dbReference type="GO" id="GO:0000034">
    <property type="term" value="F:adenine deaminase activity"/>
    <property type="evidence" value="ECO:0007669"/>
    <property type="project" value="UniProtKB-UniRule"/>
</dbReference>
<protein>
    <recommendedName>
        <fullName evidence="2 6">Adenine deaminase</fullName>
        <shortName evidence="6">Adenase</shortName>
        <shortName evidence="6">Adenine aminase</shortName>
        <ecNumber evidence="2 6">3.5.4.2</ecNumber>
    </recommendedName>
</protein>
<comment type="catalytic activity">
    <reaction evidence="5 6">
        <text>adenine + H2O + H(+) = hypoxanthine + NH4(+)</text>
        <dbReference type="Rhea" id="RHEA:23688"/>
        <dbReference type="ChEBI" id="CHEBI:15377"/>
        <dbReference type="ChEBI" id="CHEBI:15378"/>
        <dbReference type="ChEBI" id="CHEBI:16708"/>
        <dbReference type="ChEBI" id="CHEBI:17368"/>
        <dbReference type="ChEBI" id="CHEBI:28938"/>
        <dbReference type="EC" id="3.5.4.2"/>
    </reaction>
</comment>
<dbReference type="Gene3D" id="3.20.20.140">
    <property type="entry name" value="Metal-dependent hydrolases"/>
    <property type="match status" value="1"/>
</dbReference>
<sequence>MSYLCCMQPTKSFTVCGQFVDILKKQIYPAVIHIQEGKIRSIEKSSAENISLQQYILPGFIDSHVHIESSMLIPSEFARLAVVHGTVGTVSDPHEIANVCGIAGVDYMIENGKQVPFKFNFGAPSCVPATVFETAGAVIDSTAVEALLQKPEITYLSEMMNFPGVLSKDPEVMKKIAAAHKAGKPVDGHAPGLRGESAKQYIEAGISTDHECFTAEEALDKLQYGMKIIIREGSAARNFEALIDLVEDHPNSILFCSDDKHPDSLVTGHINKLCARAVAKGIDLFHVLKAACINPVLHYNLPVGLLQIDDDADFIVVKDLTDFEVAETYVNGILVAKDGQSLIQSVPATIINHFDCKPVSISDLTVTENAYPSEDGLIPVMEALDGQLITNKLFLSGKLSDGQWVSDTEQDILKMVVVNRYHHAPVAKCFIKNIGLKKGAIASSVAHDSHNIVAVGVDDESLAAAINLVISEKGGVSCYADTHHQVLGLPVAGLMSTHDGYKVAEAYTAIDQMAKDLGSTLQAPFMTLSFMALLVIPHLKLSDMGLFDGDRFSFLK</sequence>
<evidence type="ECO:0000313" key="9">
    <source>
        <dbReference type="EMBL" id="TDO26808.1"/>
    </source>
</evidence>
<dbReference type="GO" id="GO:0006146">
    <property type="term" value="P:adenine catabolic process"/>
    <property type="evidence" value="ECO:0007669"/>
    <property type="project" value="InterPro"/>
</dbReference>
<dbReference type="InterPro" id="IPR006679">
    <property type="entry name" value="Adenine_deam"/>
</dbReference>
<dbReference type="AlphaFoldDB" id="A0A4V3C4Q4"/>
<comment type="caution">
    <text evidence="9">The sequence shown here is derived from an EMBL/GenBank/DDBJ whole genome shotgun (WGS) entry which is preliminary data.</text>
</comment>
<evidence type="ECO:0000256" key="3">
    <source>
        <dbReference type="ARBA" id="ARBA00022801"/>
    </source>
</evidence>
<gene>
    <name evidence="6" type="primary">ade</name>
    <name evidence="9" type="ORF">BC659_2120</name>
</gene>
<dbReference type="PANTHER" id="PTHR11113">
    <property type="entry name" value="N-ACETYLGLUCOSAMINE-6-PHOSPHATE DEACETYLASE"/>
    <property type="match status" value="1"/>
</dbReference>
<dbReference type="NCBIfam" id="TIGR01178">
    <property type="entry name" value="ade"/>
    <property type="match status" value="1"/>
</dbReference>
<dbReference type="SUPFAM" id="SSF51556">
    <property type="entry name" value="Metallo-dependent hydrolases"/>
    <property type="match status" value="1"/>
</dbReference>
<dbReference type="Pfam" id="PF01979">
    <property type="entry name" value="Amidohydro_1"/>
    <property type="match status" value="1"/>
</dbReference>
<dbReference type="InterPro" id="IPR006680">
    <property type="entry name" value="Amidohydro-rel"/>
</dbReference>
<organism evidence="9 10">
    <name type="scientific">Sediminibacterium goheungense</name>
    <dbReference type="NCBI Taxonomy" id="1086393"/>
    <lineage>
        <taxon>Bacteria</taxon>
        <taxon>Pseudomonadati</taxon>
        <taxon>Bacteroidota</taxon>
        <taxon>Chitinophagia</taxon>
        <taxon>Chitinophagales</taxon>
        <taxon>Chitinophagaceae</taxon>
        <taxon>Sediminibacterium</taxon>
    </lineage>
</organism>
<dbReference type="EMBL" id="SNWP01000011">
    <property type="protein sequence ID" value="TDO26808.1"/>
    <property type="molecule type" value="Genomic_DNA"/>
</dbReference>
<evidence type="ECO:0000256" key="6">
    <source>
        <dbReference type="HAMAP-Rule" id="MF_01518"/>
    </source>
</evidence>
<dbReference type="CDD" id="cd01295">
    <property type="entry name" value="AdeC"/>
    <property type="match status" value="1"/>
</dbReference>
<comment type="similarity">
    <text evidence="1 6">Belongs to the metallo-dependent hydrolases superfamily. Adenine deaminase family.</text>
</comment>
<dbReference type="InterPro" id="IPR032466">
    <property type="entry name" value="Metal_Hydrolase"/>
</dbReference>
<comment type="cofactor">
    <cofactor evidence="6">
        <name>Mn(2+)</name>
        <dbReference type="ChEBI" id="CHEBI:29035"/>
    </cofactor>
</comment>
<evidence type="ECO:0000256" key="1">
    <source>
        <dbReference type="ARBA" id="ARBA00006773"/>
    </source>
</evidence>
<accession>A0A4V3C4Q4</accession>
<dbReference type="HAMAP" id="MF_01518">
    <property type="entry name" value="Adenine_deamin"/>
    <property type="match status" value="1"/>
</dbReference>
<proteinExistence type="inferred from homology"/>
<reference evidence="9 10" key="1">
    <citation type="submission" date="2019-03" db="EMBL/GenBank/DDBJ databases">
        <title>Genomic Encyclopedia of Archaeal and Bacterial Type Strains, Phase II (KMG-II): from individual species to whole genera.</title>
        <authorList>
            <person name="Goeker M."/>
        </authorList>
    </citation>
    <scope>NUCLEOTIDE SEQUENCE [LARGE SCALE GENOMIC DNA]</scope>
    <source>
        <strain evidence="9 10">DSM 28323</strain>
    </source>
</reference>
<evidence type="ECO:0000256" key="2">
    <source>
        <dbReference type="ARBA" id="ARBA00012782"/>
    </source>
</evidence>
<keyword evidence="10" id="KW-1185">Reference proteome</keyword>
<dbReference type="Proteomes" id="UP000295741">
    <property type="component" value="Unassembled WGS sequence"/>
</dbReference>
<evidence type="ECO:0000313" key="10">
    <source>
        <dbReference type="Proteomes" id="UP000295741"/>
    </source>
</evidence>
<name>A0A4V3C4Q4_9BACT</name>
<evidence type="ECO:0000256" key="4">
    <source>
        <dbReference type="ARBA" id="ARBA00023211"/>
    </source>
</evidence>
<evidence type="ECO:0000256" key="5">
    <source>
        <dbReference type="ARBA" id="ARBA00047720"/>
    </source>
</evidence>
<dbReference type="InterPro" id="IPR011059">
    <property type="entry name" value="Metal-dep_hydrolase_composite"/>
</dbReference>
<feature type="domain" description="Adenine deaminase C-terminal" evidence="8">
    <location>
        <begin position="387"/>
        <end position="552"/>
    </location>
</feature>
<dbReference type="Pfam" id="PF13382">
    <property type="entry name" value="Adenine_deam_C"/>
    <property type="match status" value="1"/>
</dbReference>
<keyword evidence="4 6" id="KW-0464">Manganese</keyword>
<keyword evidence="3 6" id="KW-0378">Hydrolase</keyword>
<dbReference type="PANTHER" id="PTHR11113:SF2">
    <property type="entry name" value="ADENINE DEAMINASE"/>
    <property type="match status" value="1"/>
</dbReference>
<dbReference type="EC" id="3.5.4.2" evidence="2 6"/>
<evidence type="ECO:0000259" key="8">
    <source>
        <dbReference type="Pfam" id="PF13382"/>
    </source>
</evidence>